<comment type="caution">
    <text evidence="3">The sequence shown here is derived from an EMBL/GenBank/DDBJ whole genome shotgun (WGS) entry which is preliminary data.</text>
</comment>
<dbReference type="InterPro" id="IPR012337">
    <property type="entry name" value="RNaseH-like_sf"/>
</dbReference>
<evidence type="ECO:0000313" key="3">
    <source>
        <dbReference type="EMBL" id="KAJ8918229.1"/>
    </source>
</evidence>
<dbReference type="Gene3D" id="3.30.420.10">
    <property type="entry name" value="Ribonuclease H-like superfamily/Ribonuclease H"/>
    <property type="match status" value="1"/>
</dbReference>
<dbReference type="Pfam" id="PF00075">
    <property type="entry name" value="RNase_H"/>
    <property type="match status" value="1"/>
</dbReference>
<accession>A0AAV8VVL0</accession>
<keyword evidence="4" id="KW-1185">Reference proteome</keyword>
<dbReference type="InterPro" id="IPR002156">
    <property type="entry name" value="RNaseH_domain"/>
</dbReference>
<evidence type="ECO:0000313" key="4">
    <source>
        <dbReference type="Proteomes" id="UP001159042"/>
    </source>
</evidence>
<proteinExistence type="predicted"/>
<feature type="domain" description="RNase H type-1" evidence="2">
    <location>
        <begin position="1"/>
        <end position="66"/>
    </location>
</feature>
<gene>
    <name evidence="3" type="ORF">NQ315_014099</name>
</gene>
<dbReference type="GO" id="GO:0003676">
    <property type="term" value="F:nucleic acid binding"/>
    <property type="evidence" value="ECO:0007669"/>
    <property type="project" value="InterPro"/>
</dbReference>
<sequence length="114" mass="12517">MHGQSSGTARSEISEDYFTSTQVVLECTNSLAELGQRNKVRLVWVPGHSGVAGNEEADALARLLTGHERLNKHPNTIGLSPDSRCRLCRTSDENSVSKKSGNEIDEMLDKNESF</sequence>
<feature type="region of interest" description="Disordered" evidence="1">
    <location>
        <begin position="91"/>
        <end position="114"/>
    </location>
</feature>
<evidence type="ECO:0000259" key="2">
    <source>
        <dbReference type="PROSITE" id="PS50879"/>
    </source>
</evidence>
<dbReference type="SUPFAM" id="SSF53098">
    <property type="entry name" value="Ribonuclease H-like"/>
    <property type="match status" value="1"/>
</dbReference>
<organism evidence="3 4">
    <name type="scientific">Exocentrus adspersus</name>
    <dbReference type="NCBI Taxonomy" id="1586481"/>
    <lineage>
        <taxon>Eukaryota</taxon>
        <taxon>Metazoa</taxon>
        <taxon>Ecdysozoa</taxon>
        <taxon>Arthropoda</taxon>
        <taxon>Hexapoda</taxon>
        <taxon>Insecta</taxon>
        <taxon>Pterygota</taxon>
        <taxon>Neoptera</taxon>
        <taxon>Endopterygota</taxon>
        <taxon>Coleoptera</taxon>
        <taxon>Polyphaga</taxon>
        <taxon>Cucujiformia</taxon>
        <taxon>Chrysomeloidea</taxon>
        <taxon>Cerambycidae</taxon>
        <taxon>Lamiinae</taxon>
        <taxon>Acanthocinini</taxon>
        <taxon>Exocentrus</taxon>
    </lineage>
</organism>
<dbReference type="InterPro" id="IPR036397">
    <property type="entry name" value="RNaseH_sf"/>
</dbReference>
<dbReference type="PROSITE" id="PS50879">
    <property type="entry name" value="RNASE_H_1"/>
    <property type="match status" value="1"/>
</dbReference>
<dbReference type="Proteomes" id="UP001159042">
    <property type="component" value="Unassembled WGS sequence"/>
</dbReference>
<reference evidence="3 4" key="1">
    <citation type="journal article" date="2023" name="Insect Mol. Biol.">
        <title>Genome sequencing provides insights into the evolution of gene families encoding plant cell wall-degrading enzymes in longhorned beetles.</title>
        <authorList>
            <person name="Shin N.R."/>
            <person name="Okamura Y."/>
            <person name="Kirsch R."/>
            <person name="Pauchet Y."/>
        </authorList>
    </citation>
    <scope>NUCLEOTIDE SEQUENCE [LARGE SCALE GENOMIC DNA]</scope>
    <source>
        <strain evidence="3">EAD_L_NR</strain>
    </source>
</reference>
<protein>
    <recommendedName>
        <fullName evidence="2">RNase H type-1 domain-containing protein</fullName>
    </recommendedName>
</protein>
<dbReference type="GO" id="GO:0004523">
    <property type="term" value="F:RNA-DNA hybrid ribonuclease activity"/>
    <property type="evidence" value="ECO:0007669"/>
    <property type="project" value="InterPro"/>
</dbReference>
<name>A0AAV8VVL0_9CUCU</name>
<evidence type="ECO:0000256" key="1">
    <source>
        <dbReference type="SAM" id="MobiDB-lite"/>
    </source>
</evidence>
<dbReference type="EMBL" id="JANEYG010000027">
    <property type="protein sequence ID" value="KAJ8918229.1"/>
    <property type="molecule type" value="Genomic_DNA"/>
</dbReference>
<dbReference type="AlphaFoldDB" id="A0AAV8VVL0"/>